<sequence>MHSRYNLVNAIIQGKYHRGPIRWRRKAIVLESIVFSYTFLEHCTYFAFSEDGETLLSCCIFDSSTAYLIQWKYAPHQGLLPLRCLHCVMLKCEQPFSTAFCLAECDKSFWVSYFVEPSFPTYHLSLTFIQQNMTIIYHSQYPCNHSSAFQMDSRLITYTSDSCCSILPYPNEFELVLCETNPAKSHSESFDYEWKSAQSRRFLQESKFPILSSAKSNLSFLASAPHRRWFSIIYPHPNSPVVLNLASFFISDRGVDAFSREFQNETNGIKVGTVAAAVVSNDPGQNRQGFDHRAVCCVLSGHFYPLFFVFHNSVLFVPFALLCATRSARVLGAGEQPAGF</sequence>
<dbReference type="EMBL" id="FN668688">
    <property type="protein sequence ID" value="CBK24684.2"/>
    <property type="molecule type" value="Genomic_DNA"/>
</dbReference>
<dbReference type="AlphaFoldDB" id="D8M9E5"/>
<evidence type="ECO:0000313" key="1">
    <source>
        <dbReference type="EMBL" id="CBK24684.2"/>
    </source>
</evidence>
<reference evidence="1" key="1">
    <citation type="submission" date="2010-02" db="EMBL/GenBank/DDBJ databases">
        <title>Sequencing and annotation of the Blastocystis hominis genome.</title>
        <authorList>
            <person name="Wincker P."/>
        </authorList>
    </citation>
    <scope>NUCLEOTIDE SEQUENCE</scope>
    <source>
        <strain evidence="1">Singapore isolate B</strain>
    </source>
</reference>
<organism evidence="1">
    <name type="scientific">Blastocystis hominis</name>
    <dbReference type="NCBI Taxonomy" id="12968"/>
    <lineage>
        <taxon>Eukaryota</taxon>
        <taxon>Sar</taxon>
        <taxon>Stramenopiles</taxon>
        <taxon>Bigyra</taxon>
        <taxon>Opalozoa</taxon>
        <taxon>Opalinata</taxon>
        <taxon>Blastocystidae</taxon>
        <taxon>Blastocystis</taxon>
    </lineage>
</organism>
<proteinExistence type="predicted"/>
<dbReference type="GeneID" id="24921421"/>
<evidence type="ECO:0000313" key="2">
    <source>
        <dbReference type="Proteomes" id="UP000008312"/>
    </source>
</evidence>
<dbReference type="InParanoid" id="D8M9E5"/>
<accession>D8M9E5</accession>
<name>D8M9E5_BLAHO</name>
<dbReference type="Proteomes" id="UP000008312">
    <property type="component" value="Unassembled WGS sequence"/>
</dbReference>
<keyword evidence="2" id="KW-1185">Reference proteome</keyword>
<gene>
    <name evidence="1" type="ORF">GSBLH_T00004393001</name>
</gene>
<dbReference type="RefSeq" id="XP_012898732.1">
    <property type="nucleotide sequence ID" value="XM_013043278.1"/>
</dbReference>
<protein>
    <submittedName>
        <fullName evidence="1">Uncharacterized protein</fullName>
    </submittedName>
</protein>